<keyword evidence="4" id="KW-0560">Oxidoreductase</keyword>
<protein>
    <recommendedName>
        <fullName evidence="8">FAD/NAD(P)-binding domain-containing protein</fullName>
    </recommendedName>
</protein>
<dbReference type="GO" id="GO:0050661">
    <property type="term" value="F:NADP binding"/>
    <property type="evidence" value="ECO:0007669"/>
    <property type="project" value="InterPro"/>
</dbReference>
<evidence type="ECO:0000256" key="3">
    <source>
        <dbReference type="ARBA" id="ARBA00022827"/>
    </source>
</evidence>
<feature type="transmembrane region" description="Helical" evidence="5">
    <location>
        <begin position="528"/>
        <end position="546"/>
    </location>
</feature>
<comment type="similarity">
    <text evidence="1">Belongs to the FAD-binding monooxygenase family.</text>
</comment>
<dbReference type="STRING" id="92696.A0A4R0RXZ6"/>
<evidence type="ECO:0000256" key="2">
    <source>
        <dbReference type="ARBA" id="ARBA00022630"/>
    </source>
</evidence>
<dbReference type="AlphaFoldDB" id="A0A4R0RXZ6"/>
<dbReference type="Pfam" id="PF00743">
    <property type="entry name" value="FMO-like"/>
    <property type="match status" value="1"/>
</dbReference>
<evidence type="ECO:0008006" key="8">
    <source>
        <dbReference type="Google" id="ProtNLM"/>
    </source>
</evidence>
<keyword evidence="5" id="KW-0812">Transmembrane</keyword>
<dbReference type="GO" id="GO:0050660">
    <property type="term" value="F:flavin adenine dinucleotide binding"/>
    <property type="evidence" value="ECO:0007669"/>
    <property type="project" value="InterPro"/>
</dbReference>
<proteinExistence type="inferred from homology"/>
<dbReference type="PANTHER" id="PTHR42877:SF4">
    <property type="entry name" value="FAD_NAD(P)-BINDING DOMAIN-CONTAINING PROTEIN-RELATED"/>
    <property type="match status" value="1"/>
</dbReference>
<feature type="transmembrane region" description="Helical" evidence="5">
    <location>
        <begin position="12"/>
        <end position="29"/>
    </location>
</feature>
<comment type="caution">
    <text evidence="6">The sequence shown here is derived from an EMBL/GenBank/DDBJ whole genome shotgun (WGS) entry which is preliminary data.</text>
</comment>
<dbReference type="Proteomes" id="UP000292702">
    <property type="component" value="Unassembled WGS sequence"/>
</dbReference>
<accession>A0A4R0RXZ6</accession>
<dbReference type="GO" id="GO:0004499">
    <property type="term" value="F:N,N-dimethylaniline monooxygenase activity"/>
    <property type="evidence" value="ECO:0007669"/>
    <property type="project" value="InterPro"/>
</dbReference>
<keyword evidence="5" id="KW-0472">Membrane</keyword>
<dbReference type="InterPro" id="IPR036188">
    <property type="entry name" value="FAD/NAD-bd_sf"/>
</dbReference>
<evidence type="ECO:0000313" key="7">
    <source>
        <dbReference type="Proteomes" id="UP000292702"/>
    </source>
</evidence>
<evidence type="ECO:0000313" key="6">
    <source>
        <dbReference type="EMBL" id="TCD67924.1"/>
    </source>
</evidence>
<evidence type="ECO:0000256" key="1">
    <source>
        <dbReference type="ARBA" id="ARBA00010139"/>
    </source>
</evidence>
<keyword evidence="5" id="KW-1133">Transmembrane helix</keyword>
<organism evidence="6 7">
    <name type="scientific">Steccherinum ochraceum</name>
    <dbReference type="NCBI Taxonomy" id="92696"/>
    <lineage>
        <taxon>Eukaryota</taxon>
        <taxon>Fungi</taxon>
        <taxon>Dikarya</taxon>
        <taxon>Basidiomycota</taxon>
        <taxon>Agaricomycotina</taxon>
        <taxon>Agaricomycetes</taxon>
        <taxon>Polyporales</taxon>
        <taxon>Steccherinaceae</taxon>
        <taxon>Steccherinum</taxon>
    </lineage>
</organism>
<dbReference type="InterPro" id="IPR051209">
    <property type="entry name" value="FAD-bind_Monooxygenase_sf"/>
</dbReference>
<dbReference type="InterPro" id="IPR020946">
    <property type="entry name" value="Flavin_mOase-like"/>
</dbReference>
<name>A0A4R0RXZ6_9APHY</name>
<evidence type="ECO:0000256" key="4">
    <source>
        <dbReference type="ARBA" id="ARBA00023002"/>
    </source>
</evidence>
<keyword evidence="7" id="KW-1185">Reference proteome</keyword>
<dbReference type="PANTHER" id="PTHR42877">
    <property type="entry name" value="L-ORNITHINE N(5)-MONOOXYGENASE-RELATED"/>
    <property type="match status" value="1"/>
</dbReference>
<gene>
    <name evidence="6" type="ORF">EIP91_011788</name>
</gene>
<dbReference type="EMBL" id="RWJN01000081">
    <property type="protein sequence ID" value="TCD67924.1"/>
    <property type="molecule type" value="Genomic_DNA"/>
</dbReference>
<dbReference type="OrthoDB" id="74360at2759"/>
<keyword evidence="2" id="KW-0285">Flavoprotein</keyword>
<reference evidence="6 7" key="1">
    <citation type="submission" date="2018-11" db="EMBL/GenBank/DDBJ databases">
        <title>Genome assembly of Steccherinum ochraceum LE-BIN_3174, the white-rot fungus of the Steccherinaceae family (The Residual Polyporoid clade, Polyporales, Basidiomycota).</title>
        <authorList>
            <person name="Fedorova T.V."/>
            <person name="Glazunova O.A."/>
            <person name="Landesman E.O."/>
            <person name="Moiseenko K.V."/>
            <person name="Psurtseva N.V."/>
            <person name="Savinova O.S."/>
            <person name="Shakhova N.V."/>
            <person name="Tyazhelova T.V."/>
            <person name="Vasina D.V."/>
        </authorList>
    </citation>
    <scope>NUCLEOTIDE SEQUENCE [LARGE SCALE GENOMIC DNA]</scope>
    <source>
        <strain evidence="6 7">LE-BIN_3174</strain>
    </source>
</reference>
<evidence type="ECO:0000256" key="5">
    <source>
        <dbReference type="SAM" id="Phobius"/>
    </source>
</evidence>
<keyword evidence="3" id="KW-0274">FAD</keyword>
<sequence>MASDKDVPLEPRVVIIGGGIAGIMTAIALKKRLGFHNFTIYEQADDLGGTWTLNTYPGCACDIATHFYSYSAELNPEWDHSHVYQPELKAYWRGIAEKYDVVHHICLRTTVLGADWNAQRQIYRAEVLDLQTGKKRVEIANVVISATGFLREPNFAENLRGVRETFKGEHFHSARWDYGVDLHNKRVAVIGNGSSASQFIPIITKDPTTHVTCFYGAPKWIIPEASAKAATIPANIRWRIPIPLWQRKMFRYVPLTLWMYRWMLIIGYEYFYTAIMSGPPNHKGRESLMEAIRKYIRETAPEEYHDKLMPDYPFGCKRFIVDSGHLAALYRPNNDANFNGIAEVTENGIVTKKDERLDFDVIIEATGYIVDKYHIKIRGSDGTTIQDYFKEKEGPTAYKGTAVPNFPNFFMICGPNAPVTHGAVIFTEELQVNYIIQLLGPILSKQVSSFEVTHAAADEWNAFTQQKLGISVWSACHSWYRVGTTGKNSIIWPGALIHQWWNLRKPDWKHYIAVGASEWESRRFWGRIWQLLAALVVLAVFGWVWVHPVDFAGVLALLNAQVTLLKAMTLSYSGPSTVV</sequence>
<dbReference type="SUPFAM" id="SSF51905">
    <property type="entry name" value="FAD/NAD(P)-binding domain"/>
    <property type="match status" value="2"/>
</dbReference>
<dbReference type="Gene3D" id="3.50.50.60">
    <property type="entry name" value="FAD/NAD(P)-binding domain"/>
    <property type="match status" value="2"/>
</dbReference>